<proteinExistence type="predicted"/>
<dbReference type="RefSeq" id="WP_179490920.1">
    <property type="nucleotide sequence ID" value="NZ_JACCCW010000002.1"/>
</dbReference>
<dbReference type="EMBL" id="JACCCW010000002">
    <property type="protein sequence ID" value="NYF79930.1"/>
    <property type="molecule type" value="Genomic_DNA"/>
</dbReference>
<sequence length="391" mass="43443">MPLLDISDKQKQNVEAALFFANKKQRPKRGSSESTLRIVHIIKHCNYANGNVHVAVDLACEQAKEGYEVTFVSRGGTFEPLLAQHGVLHVYLPHEQSKPASLLKAAWHLTKLVRKTRPNVLHAHMMASALIGYVASRIAGMPLITTVHNSFDKHSVIMRLGDRVVAVSRAERKQLLNKGYNSKRVVAVMNAPNRSPRETFIKDKEEVTLQSPCILAANGLHRRKGVSDLIVACRQLFEEIPDWRLYIAGEGPDRETLEQQVHQAGIADRVHFLGFRSAPRPLMEQSDIFVLASYADPCSLAIGEARSAGCAIVATRVGGTPEMLEYGTAGRLVTPGNPDELAQELRTLMLDDEGRRKLRRAALQGSSIFDVQRLVEDYEQVYRSAITCPRG</sequence>
<dbReference type="GO" id="GO:0016757">
    <property type="term" value="F:glycosyltransferase activity"/>
    <property type="evidence" value="ECO:0007669"/>
    <property type="project" value="InterPro"/>
</dbReference>
<dbReference type="PANTHER" id="PTHR12526">
    <property type="entry name" value="GLYCOSYLTRANSFERASE"/>
    <property type="match status" value="1"/>
</dbReference>
<dbReference type="Pfam" id="PF00534">
    <property type="entry name" value="Glycos_transf_1"/>
    <property type="match status" value="1"/>
</dbReference>
<keyword evidence="3" id="KW-0808">Transferase</keyword>
<dbReference type="InterPro" id="IPR001296">
    <property type="entry name" value="Glyco_trans_1"/>
</dbReference>
<dbReference type="InterPro" id="IPR028098">
    <property type="entry name" value="Glyco_trans_4-like_N"/>
</dbReference>
<feature type="domain" description="Glycosyl transferase family 1" evidence="1">
    <location>
        <begin position="201"/>
        <end position="362"/>
    </location>
</feature>
<evidence type="ECO:0000259" key="2">
    <source>
        <dbReference type="Pfam" id="PF13439"/>
    </source>
</evidence>
<evidence type="ECO:0000313" key="3">
    <source>
        <dbReference type="EMBL" id="NYF79930.1"/>
    </source>
</evidence>
<dbReference type="Pfam" id="PF13439">
    <property type="entry name" value="Glyco_transf_4"/>
    <property type="match status" value="1"/>
</dbReference>
<reference evidence="3 4" key="1">
    <citation type="submission" date="2020-07" db="EMBL/GenBank/DDBJ databases">
        <title>Genomic Encyclopedia of Type Strains, Phase IV (KMG-V): Genome sequencing to study the core and pangenomes of soil and plant-associated prokaryotes.</title>
        <authorList>
            <person name="Whitman W."/>
        </authorList>
    </citation>
    <scope>NUCLEOTIDE SEQUENCE [LARGE SCALE GENOMIC DNA]</scope>
    <source>
        <strain evidence="3 4">X4EP2</strain>
    </source>
</reference>
<feature type="domain" description="Glycosyltransferase subfamily 4-like N-terminal" evidence="2">
    <location>
        <begin position="50"/>
        <end position="190"/>
    </location>
</feature>
<comment type="caution">
    <text evidence="3">The sequence shown here is derived from an EMBL/GenBank/DDBJ whole genome shotgun (WGS) entry which is preliminary data.</text>
</comment>
<evidence type="ECO:0000313" key="4">
    <source>
        <dbReference type="Proteomes" id="UP000589520"/>
    </source>
</evidence>
<dbReference type="SUPFAM" id="SSF53756">
    <property type="entry name" value="UDP-Glycosyltransferase/glycogen phosphorylase"/>
    <property type="match status" value="1"/>
</dbReference>
<dbReference type="Proteomes" id="UP000589520">
    <property type="component" value="Unassembled WGS sequence"/>
</dbReference>
<name>A0A7Y9THI7_9BACT</name>
<evidence type="ECO:0000259" key="1">
    <source>
        <dbReference type="Pfam" id="PF00534"/>
    </source>
</evidence>
<dbReference type="Gene3D" id="3.40.50.2000">
    <property type="entry name" value="Glycogen Phosphorylase B"/>
    <property type="match status" value="2"/>
</dbReference>
<protein>
    <submittedName>
        <fullName evidence="3">Glycosyltransferase involved in cell wall biosynthesis</fullName>
    </submittedName>
</protein>
<gene>
    <name evidence="3" type="ORF">HDF17_002250</name>
</gene>
<dbReference type="CDD" id="cd03801">
    <property type="entry name" value="GT4_PimA-like"/>
    <property type="match status" value="1"/>
</dbReference>
<dbReference type="PANTHER" id="PTHR12526:SF630">
    <property type="entry name" value="GLYCOSYLTRANSFERASE"/>
    <property type="match status" value="1"/>
</dbReference>
<dbReference type="AlphaFoldDB" id="A0A7Y9THI7"/>
<keyword evidence="4" id="KW-1185">Reference proteome</keyword>
<accession>A0A7Y9THI7</accession>
<organism evidence="3 4">
    <name type="scientific">Granulicella arctica</name>
    <dbReference type="NCBI Taxonomy" id="940613"/>
    <lineage>
        <taxon>Bacteria</taxon>
        <taxon>Pseudomonadati</taxon>
        <taxon>Acidobacteriota</taxon>
        <taxon>Terriglobia</taxon>
        <taxon>Terriglobales</taxon>
        <taxon>Acidobacteriaceae</taxon>
        <taxon>Granulicella</taxon>
    </lineage>
</organism>